<accession>A0ABT7CKB3</accession>
<keyword evidence="2" id="KW-1185">Reference proteome</keyword>
<protein>
    <submittedName>
        <fullName evidence="1">Uncharacterized protein</fullName>
    </submittedName>
</protein>
<dbReference type="RefSeq" id="WP_313997114.1">
    <property type="nucleotide sequence ID" value="NZ_JASJOT010000008.1"/>
</dbReference>
<dbReference type="EMBL" id="JASJOT010000008">
    <property type="protein sequence ID" value="MDJ1494177.1"/>
    <property type="molecule type" value="Genomic_DNA"/>
</dbReference>
<reference evidence="1 2" key="1">
    <citation type="submission" date="2023-05" db="EMBL/GenBank/DDBJ databases">
        <authorList>
            <person name="Zhang X."/>
        </authorList>
    </citation>
    <scope>NUCLEOTIDE SEQUENCE [LARGE SCALE GENOMIC DNA]</scope>
    <source>
        <strain evidence="1 2">DM2B3-1</strain>
    </source>
</reference>
<proteinExistence type="predicted"/>
<comment type="caution">
    <text evidence="1">The sequence shown here is derived from an EMBL/GenBank/DDBJ whole genome shotgun (WGS) entry which is preliminary data.</text>
</comment>
<organism evidence="1 2">
    <name type="scientific">Xanthocytophaga flava</name>
    <dbReference type="NCBI Taxonomy" id="3048013"/>
    <lineage>
        <taxon>Bacteria</taxon>
        <taxon>Pseudomonadati</taxon>
        <taxon>Bacteroidota</taxon>
        <taxon>Cytophagia</taxon>
        <taxon>Cytophagales</taxon>
        <taxon>Rhodocytophagaceae</taxon>
        <taxon>Xanthocytophaga</taxon>
    </lineage>
</organism>
<name>A0ABT7CKB3_9BACT</name>
<dbReference type="Proteomes" id="UP001228581">
    <property type="component" value="Unassembled WGS sequence"/>
</dbReference>
<sequence length="137" mass="16225">MRKFVIVSRKFDCEIIFSYSNGVFMGFEVNKELPAESLQFIVNTAFYKLSDLQKAYSSPKLKGALVELVQLISFDEFWNKYDYALDKKRAKDVWDKLPVHEQTRAYDYIENYNNELRKSGTAKMYAKTYLKNKVWDV</sequence>
<evidence type="ECO:0000313" key="2">
    <source>
        <dbReference type="Proteomes" id="UP001228581"/>
    </source>
</evidence>
<evidence type="ECO:0000313" key="1">
    <source>
        <dbReference type="EMBL" id="MDJ1494177.1"/>
    </source>
</evidence>
<gene>
    <name evidence="1" type="ORF">QNI19_14635</name>
</gene>